<evidence type="ECO:0000313" key="11">
    <source>
        <dbReference type="Proteomes" id="UP000003597"/>
    </source>
</evidence>
<dbReference type="Proteomes" id="UP000003597">
    <property type="component" value="Unassembled WGS sequence"/>
</dbReference>
<evidence type="ECO:0000256" key="5">
    <source>
        <dbReference type="ARBA" id="ARBA00022729"/>
    </source>
</evidence>
<dbReference type="InterPro" id="IPR008456">
    <property type="entry name" value="Collagen-bd_dom"/>
</dbReference>
<reference evidence="10 11" key="1">
    <citation type="submission" date="2011-08" db="EMBL/GenBank/DDBJ databases">
        <authorList>
            <person name="Weinstock G."/>
            <person name="Sodergren E."/>
            <person name="Clifton S."/>
            <person name="Fulton L."/>
            <person name="Fulton B."/>
            <person name="Courtney L."/>
            <person name="Fronick C."/>
            <person name="Harrison M."/>
            <person name="Strong C."/>
            <person name="Farmer C."/>
            <person name="Delahaunty K."/>
            <person name="Markovic C."/>
            <person name="Hall O."/>
            <person name="Minx P."/>
            <person name="Tomlinson C."/>
            <person name="Mitreva M."/>
            <person name="Hou S."/>
            <person name="Chen J."/>
            <person name="Wollam A."/>
            <person name="Pepin K.H."/>
            <person name="Johnson M."/>
            <person name="Bhonagiri V."/>
            <person name="Zhang X."/>
            <person name="Suruliraj S."/>
            <person name="Warren W."/>
            <person name="Chinwalla A."/>
            <person name="Mardis E.R."/>
            <person name="Wilson R.K."/>
        </authorList>
    </citation>
    <scope>NUCLEOTIDE SEQUENCE [LARGE SCALE GENOMIC DNA]</scope>
    <source>
        <strain evidence="10 11">ATCC 33091</strain>
    </source>
</reference>
<dbReference type="InterPro" id="IPR019931">
    <property type="entry name" value="LPXTG_anchor"/>
</dbReference>
<dbReference type="Pfam" id="PF17802">
    <property type="entry name" value="SpaA"/>
    <property type="match status" value="2"/>
</dbReference>
<dbReference type="SUPFAM" id="SSF49401">
    <property type="entry name" value="Bacterial adhesins"/>
    <property type="match status" value="2"/>
</dbReference>
<comment type="caution">
    <text evidence="10">The sequence shown here is derived from an EMBL/GenBank/DDBJ whole genome shotgun (WGS) entry which is preliminary data.</text>
</comment>
<evidence type="ECO:0000256" key="4">
    <source>
        <dbReference type="ARBA" id="ARBA00022525"/>
    </source>
</evidence>
<accession>A0AB72Z638</accession>
<evidence type="ECO:0000313" key="10">
    <source>
        <dbReference type="EMBL" id="EHN60390.1"/>
    </source>
</evidence>
<dbReference type="GO" id="GO:0005518">
    <property type="term" value="F:collagen binding"/>
    <property type="evidence" value="ECO:0007669"/>
    <property type="project" value="InterPro"/>
</dbReference>
<keyword evidence="6" id="KW-0572">Peptidoglycan-anchor</keyword>
<name>A0AB72Z638_LISIO</name>
<dbReference type="Gene3D" id="2.60.40.740">
    <property type="match status" value="1"/>
</dbReference>
<dbReference type="InterPro" id="IPR041033">
    <property type="entry name" value="SpaA_PFL_dom_1"/>
</dbReference>
<feature type="transmembrane region" description="Helical" evidence="8">
    <location>
        <begin position="567"/>
        <end position="586"/>
    </location>
</feature>
<evidence type="ECO:0000259" key="9">
    <source>
        <dbReference type="PROSITE" id="PS50847"/>
    </source>
</evidence>
<feature type="region of interest" description="Disordered" evidence="7">
    <location>
        <begin position="318"/>
        <end position="341"/>
    </location>
</feature>
<comment type="subcellular location">
    <subcellularLocation>
        <location evidence="1">Secreted</location>
        <location evidence="1">Cell wall</location>
        <topology evidence="1">Peptidoglycan-anchor</topology>
    </subcellularLocation>
</comment>
<keyword evidence="8" id="KW-0472">Membrane</keyword>
<keyword evidence="3" id="KW-0134">Cell wall</keyword>
<dbReference type="InterPro" id="IPR013783">
    <property type="entry name" value="Ig-like_fold"/>
</dbReference>
<dbReference type="EMBL" id="AGCN01000039">
    <property type="protein sequence ID" value="EHN60390.1"/>
    <property type="molecule type" value="Genomic_DNA"/>
</dbReference>
<evidence type="ECO:0000256" key="8">
    <source>
        <dbReference type="SAM" id="Phobius"/>
    </source>
</evidence>
<evidence type="ECO:0000256" key="6">
    <source>
        <dbReference type="ARBA" id="ARBA00023088"/>
    </source>
</evidence>
<dbReference type="SUPFAM" id="SSF49478">
    <property type="entry name" value="Cna protein B-type domain"/>
    <property type="match status" value="2"/>
</dbReference>
<proteinExistence type="inferred from homology"/>
<gene>
    <name evidence="10" type="ORF">HMPREF0557_02577</name>
</gene>
<feature type="compositionally biased region" description="Polar residues" evidence="7">
    <location>
        <begin position="552"/>
        <end position="563"/>
    </location>
</feature>
<dbReference type="InterPro" id="IPR041171">
    <property type="entry name" value="SDR_Ig"/>
</dbReference>
<dbReference type="InterPro" id="IPR008966">
    <property type="entry name" value="Adhesion_dom_sf"/>
</dbReference>
<dbReference type="PANTHER" id="PTHR36108:SF13">
    <property type="entry name" value="COLOSSIN-B-RELATED"/>
    <property type="match status" value="1"/>
</dbReference>
<keyword evidence="8" id="KW-1133">Transmembrane helix</keyword>
<dbReference type="AlphaFoldDB" id="A0AB72Z638"/>
<keyword evidence="11" id="KW-1185">Reference proteome</keyword>
<dbReference type="PANTHER" id="PTHR36108">
    <property type="entry name" value="COLOSSIN-B-RELATED"/>
    <property type="match status" value="1"/>
</dbReference>
<dbReference type="Pfam" id="PF05737">
    <property type="entry name" value="Collagen_bind"/>
    <property type="match status" value="1"/>
</dbReference>
<dbReference type="InterPro" id="IPR011252">
    <property type="entry name" value="Fibrogen-bd_dom1"/>
</dbReference>
<dbReference type="NCBIfam" id="TIGR01167">
    <property type="entry name" value="LPXTG_anchor"/>
    <property type="match status" value="1"/>
</dbReference>
<evidence type="ECO:0000256" key="3">
    <source>
        <dbReference type="ARBA" id="ARBA00022512"/>
    </source>
</evidence>
<feature type="domain" description="Gram-positive cocci surface proteins LPxTG" evidence="9">
    <location>
        <begin position="559"/>
        <end position="589"/>
    </location>
</feature>
<feature type="region of interest" description="Disordered" evidence="7">
    <location>
        <begin position="523"/>
        <end position="563"/>
    </location>
</feature>
<sequence length="589" mass="63565">MVFMKERVILKRNLKKIGLALLSVILLANVLFQTNFVKAATDYGSSFLQSVELLDADGNPTTDFGYYDSVQVHYTWAIPNSSNVKAGDTMQFVLPPELQIVTDLDFSLKDHKGNVVGNVVATKDTGKVVITFTDFVEKNSDVSGYLDFWSNWDKSLVEGNEKVPLVFPVNGATETITVEVGGKNQIDPTETLYKYGWANAKNPELIQWVVRVNYAKENIQNAVYEDFVGPKQVIDFNSIQAVHGEFDPDDNFTPGAAVPSSDIIQTTDGFKVNLGNLTDSVKISYYTTSTDNGASPSYTNKGQLTGDNYVTQEIEVATPTSGGSGGGEGTTGSVELTKTDDTAERNPLAGAEFKLVNSAGTVMQENLATGTDGKLAITSLKYDTYQLIETKAPAGYVLDASPVEFTIDATHQAIFVSKENKAIKGSVSLVKEDSETKATLAGAEFELQDNAGNTLQSNLITDNAGKLNITNLALGDYQLVETKAPVGYILDATPVKFTISEAQHNLTVTKENTKEPEIPVVPEKPIIPNKPDIPEKPTVPKTPVVPDKIVSSDEQPTTLPKTGDSSFASGFGILLVALSTAGLIAFRRK</sequence>
<dbReference type="Gene3D" id="2.60.40.10">
    <property type="entry name" value="Immunoglobulins"/>
    <property type="match status" value="2"/>
</dbReference>
<keyword evidence="5" id="KW-0732">Signal</keyword>
<dbReference type="Gene3D" id="2.60.40.1280">
    <property type="match status" value="1"/>
</dbReference>
<dbReference type="Pfam" id="PF17961">
    <property type="entry name" value="Big_8"/>
    <property type="match status" value="1"/>
</dbReference>
<comment type="similarity">
    <text evidence="2">Belongs to the serine-aspartate repeat-containing protein (SDr) family.</text>
</comment>
<evidence type="ECO:0000256" key="7">
    <source>
        <dbReference type="SAM" id="MobiDB-lite"/>
    </source>
</evidence>
<evidence type="ECO:0000256" key="2">
    <source>
        <dbReference type="ARBA" id="ARBA00007257"/>
    </source>
</evidence>
<evidence type="ECO:0000256" key="1">
    <source>
        <dbReference type="ARBA" id="ARBA00004168"/>
    </source>
</evidence>
<keyword evidence="4" id="KW-0964">Secreted</keyword>
<organism evidence="10 11">
    <name type="scientific">Listeria innocua ATCC 33091</name>
    <dbReference type="NCBI Taxonomy" id="1002366"/>
    <lineage>
        <taxon>Bacteria</taxon>
        <taxon>Bacillati</taxon>
        <taxon>Bacillota</taxon>
        <taxon>Bacilli</taxon>
        <taxon>Bacillales</taxon>
        <taxon>Listeriaceae</taxon>
        <taxon>Listeria</taxon>
    </lineage>
</organism>
<protein>
    <submittedName>
        <fullName evidence="10">LPXTG-motif protein cell wall anchor domain protein</fullName>
    </submittedName>
</protein>
<dbReference type="GO" id="GO:0007155">
    <property type="term" value="P:cell adhesion"/>
    <property type="evidence" value="ECO:0007669"/>
    <property type="project" value="InterPro"/>
</dbReference>
<keyword evidence="8" id="KW-0812">Transmembrane</keyword>
<dbReference type="PROSITE" id="PS50847">
    <property type="entry name" value="GRAM_POS_ANCHORING"/>
    <property type="match status" value="1"/>
</dbReference>